<dbReference type="STRING" id="218851.A0A2G5E440"/>
<evidence type="ECO:0000256" key="11">
    <source>
        <dbReference type="SAM" id="Phobius"/>
    </source>
</evidence>
<dbReference type="InterPro" id="IPR044066">
    <property type="entry name" value="TRIAD_supradom"/>
</dbReference>
<keyword evidence="11" id="KW-1133">Transmembrane helix</keyword>
<dbReference type="PANTHER" id="PTHR11685">
    <property type="entry name" value="RBR FAMILY RING FINGER AND IBR DOMAIN-CONTAINING"/>
    <property type="match status" value="1"/>
</dbReference>
<feature type="compositionally biased region" description="Basic and acidic residues" evidence="10">
    <location>
        <begin position="7"/>
        <end position="16"/>
    </location>
</feature>
<keyword evidence="11" id="KW-0812">Transmembrane</keyword>
<dbReference type="GO" id="GO:0061630">
    <property type="term" value="F:ubiquitin protein ligase activity"/>
    <property type="evidence" value="ECO:0007669"/>
    <property type="project" value="UniProtKB-EC"/>
</dbReference>
<dbReference type="GO" id="GO:0008270">
    <property type="term" value="F:zinc ion binding"/>
    <property type="evidence" value="ECO:0007669"/>
    <property type="project" value="UniProtKB-KW"/>
</dbReference>
<evidence type="ECO:0000256" key="5">
    <source>
        <dbReference type="ARBA" id="ARBA00022723"/>
    </source>
</evidence>
<protein>
    <recommendedName>
        <fullName evidence="3">RBR-type E3 ubiquitin transferase</fullName>
        <ecNumber evidence="3">2.3.2.31</ecNumber>
    </recommendedName>
</protein>
<dbReference type="Gene3D" id="3.30.40.10">
    <property type="entry name" value="Zinc/RING finger domain, C3HC4 (zinc finger)"/>
    <property type="match status" value="1"/>
</dbReference>
<dbReference type="EC" id="2.3.2.31" evidence="3"/>
<dbReference type="AlphaFoldDB" id="A0A2G5E440"/>
<dbReference type="InParanoid" id="A0A2G5E440"/>
<evidence type="ECO:0000256" key="4">
    <source>
        <dbReference type="ARBA" id="ARBA00022679"/>
    </source>
</evidence>
<evidence type="ECO:0000256" key="10">
    <source>
        <dbReference type="SAM" id="MobiDB-lite"/>
    </source>
</evidence>
<dbReference type="InterPro" id="IPR031127">
    <property type="entry name" value="E3_UB_ligase_RBR"/>
</dbReference>
<feature type="transmembrane region" description="Helical" evidence="11">
    <location>
        <begin position="232"/>
        <end position="253"/>
    </location>
</feature>
<feature type="domain" description="RING-type" evidence="12">
    <location>
        <begin position="1"/>
        <end position="204"/>
    </location>
</feature>
<keyword evidence="6" id="KW-0677">Repeat</keyword>
<dbReference type="SUPFAM" id="SSF57850">
    <property type="entry name" value="RING/U-box"/>
    <property type="match status" value="2"/>
</dbReference>
<dbReference type="InterPro" id="IPR013083">
    <property type="entry name" value="Znf_RING/FYVE/PHD"/>
</dbReference>
<feature type="transmembrane region" description="Helical" evidence="11">
    <location>
        <begin position="204"/>
        <end position="226"/>
    </location>
</feature>
<evidence type="ECO:0000256" key="3">
    <source>
        <dbReference type="ARBA" id="ARBA00012251"/>
    </source>
</evidence>
<feature type="region of interest" description="Disordered" evidence="10">
    <location>
        <begin position="1"/>
        <end position="23"/>
    </location>
</feature>
<dbReference type="Gene3D" id="1.20.120.1750">
    <property type="match status" value="1"/>
</dbReference>
<dbReference type="SMART" id="SM00647">
    <property type="entry name" value="IBR"/>
    <property type="match status" value="1"/>
</dbReference>
<dbReference type="OrthoDB" id="10009520at2759"/>
<evidence type="ECO:0000256" key="7">
    <source>
        <dbReference type="ARBA" id="ARBA00022771"/>
    </source>
</evidence>
<comment type="cofactor">
    <cofactor evidence="2">
        <name>Zn(2+)</name>
        <dbReference type="ChEBI" id="CHEBI:29105"/>
    </cofactor>
</comment>
<comment type="catalytic activity">
    <reaction evidence="1">
        <text>[E2 ubiquitin-conjugating enzyme]-S-ubiquitinyl-L-cysteine + [acceptor protein]-L-lysine = [E2 ubiquitin-conjugating enzyme]-L-cysteine + [acceptor protein]-N(6)-ubiquitinyl-L-lysine.</text>
        <dbReference type="EC" id="2.3.2.31"/>
    </reaction>
</comment>
<name>A0A2G5E440_AQUCA</name>
<keyword evidence="4" id="KW-0808">Transferase</keyword>
<sequence length="254" mass="29156">MGNTVQKPEKISEKCAEQQQGEEEDEKYVQAKIEDYNLSEIKCPALGCDESLDPVMCSSFLTAGVFVRWCDVLCESTLSQYNSVYCPFRECSSLILNECGGKIKKTKCPNCRKLFCFECKVQWHNGYRCDKTMQLGDENDNLMHQVMKKQKWRRCPGCNHGVELISGCSHVKCRCGTTFCHACGRKRSNHWCWCMLMKPNLPCLCLRLVAVTLIILIFIPLFYFIVFWLHSIIGFIFIFLVLVLGVFAICAILH</sequence>
<dbReference type="InterPro" id="IPR002867">
    <property type="entry name" value="IBR_dom"/>
</dbReference>
<evidence type="ECO:0000256" key="6">
    <source>
        <dbReference type="ARBA" id="ARBA00022737"/>
    </source>
</evidence>
<accession>A0A2G5E440</accession>
<evidence type="ECO:0000313" key="14">
    <source>
        <dbReference type="Proteomes" id="UP000230069"/>
    </source>
</evidence>
<keyword evidence="8" id="KW-0833">Ubl conjugation pathway</keyword>
<evidence type="ECO:0000256" key="2">
    <source>
        <dbReference type="ARBA" id="ARBA00001947"/>
    </source>
</evidence>
<gene>
    <name evidence="13" type="ORF">AQUCO_01300923v1</name>
</gene>
<keyword evidence="7" id="KW-0863">Zinc-finger</keyword>
<dbReference type="GO" id="GO:0016567">
    <property type="term" value="P:protein ubiquitination"/>
    <property type="evidence" value="ECO:0007669"/>
    <property type="project" value="InterPro"/>
</dbReference>
<keyword evidence="11" id="KW-0472">Membrane</keyword>
<evidence type="ECO:0000259" key="12">
    <source>
        <dbReference type="PROSITE" id="PS51873"/>
    </source>
</evidence>
<dbReference type="EMBL" id="KZ305030">
    <property type="protein sequence ID" value="PIA50514.1"/>
    <property type="molecule type" value="Genomic_DNA"/>
</dbReference>
<evidence type="ECO:0000256" key="1">
    <source>
        <dbReference type="ARBA" id="ARBA00001798"/>
    </source>
</evidence>
<dbReference type="PROSITE" id="PS51873">
    <property type="entry name" value="TRIAD"/>
    <property type="match status" value="1"/>
</dbReference>
<evidence type="ECO:0000313" key="13">
    <source>
        <dbReference type="EMBL" id="PIA50514.1"/>
    </source>
</evidence>
<evidence type="ECO:0000256" key="9">
    <source>
        <dbReference type="ARBA" id="ARBA00022833"/>
    </source>
</evidence>
<dbReference type="Proteomes" id="UP000230069">
    <property type="component" value="Unassembled WGS sequence"/>
</dbReference>
<dbReference type="CDD" id="cd22584">
    <property type="entry name" value="Rcat_RBR_unk"/>
    <property type="match status" value="1"/>
</dbReference>
<evidence type="ECO:0000256" key="8">
    <source>
        <dbReference type="ARBA" id="ARBA00022786"/>
    </source>
</evidence>
<organism evidence="13 14">
    <name type="scientific">Aquilegia coerulea</name>
    <name type="common">Rocky mountain columbine</name>
    <dbReference type="NCBI Taxonomy" id="218851"/>
    <lineage>
        <taxon>Eukaryota</taxon>
        <taxon>Viridiplantae</taxon>
        <taxon>Streptophyta</taxon>
        <taxon>Embryophyta</taxon>
        <taxon>Tracheophyta</taxon>
        <taxon>Spermatophyta</taxon>
        <taxon>Magnoliopsida</taxon>
        <taxon>Ranunculales</taxon>
        <taxon>Ranunculaceae</taxon>
        <taxon>Thalictroideae</taxon>
        <taxon>Aquilegia</taxon>
    </lineage>
</organism>
<dbReference type="Pfam" id="PF01485">
    <property type="entry name" value="IBR"/>
    <property type="match status" value="1"/>
</dbReference>
<keyword evidence="14" id="KW-1185">Reference proteome</keyword>
<proteinExistence type="predicted"/>
<reference evidence="13 14" key="1">
    <citation type="submission" date="2017-09" db="EMBL/GenBank/DDBJ databases">
        <title>WGS assembly of Aquilegia coerulea Goldsmith.</title>
        <authorList>
            <person name="Hodges S."/>
            <person name="Kramer E."/>
            <person name="Nordborg M."/>
            <person name="Tomkins J."/>
            <person name="Borevitz J."/>
            <person name="Derieg N."/>
            <person name="Yan J."/>
            <person name="Mihaltcheva S."/>
            <person name="Hayes R.D."/>
            <person name="Rokhsar D."/>
        </authorList>
    </citation>
    <scope>NUCLEOTIDE SEQUENCE [LARGE SCALE GENOMIC DNA]</scope>
    <source>
        <strain evidence="14">cv. Goldsmith</strain>
    </source>
</reference>
<keyword evidence="9" id="KW-0862">Zinc</keyword>
<keyword evidence="5" id="KW-0479">Metal-binding</keyword>